<keyword evidence="1" id="KW-0812">Transmembrane</keyword>
<reference evidence="2 3" key="1">
    <citation type="submission" date="2022-10" db="EMBL/GenBank/DDBJ databases">
        <title>Luteolibacter flavescens strain MCCC 1K03193, whole genome shotgun sequencing project.</title>
        <authorList>
            <person name="Zhao G."/>
            <person name="Shen L."/>
        </authorList>
    </citation>
    <scope>NUCLEOTIDE SEQUENCE [LARGE SCALE GENOMIC DNA]</scope>
    <source>
        <strain evidence="2 3">MCCC 1K03193</strain>
    </source>
</reference>
<keyword evidence="1" id="KW-1133">Transmembrane helix</keyword>
<accession>A0ABT3FNM4</accession>
<evidence type="ECO:0000256" key="1">
    <source>
        <dbReference type="SAM" id="Phobius"/>
    </source>
</evidence>
<evidence type="ECO:0000313" key="2">
    <source>
        <dbReference type="EMBL" id="MCW1885067.1"/>
    </source>
</evidence>
<name>A0ABT3FNM4_9BACT</name>
<organism evidence="2 3">
    <name type="scientific">Luteolibacter flavescens</name>
    <dbReference type="NCBI Taxonomy" id="1859460"/>
    <lineage>
        <taxon>Bacteria</taxon>
        <taxon>Pseudomonadati</taxon>
        <taxon>Verrucomicrobiota</taxon>
        <taxon>Verrucomicrobiia</taxon>
        <taxon>Verrucomicrobiales</taxon>
        <taxon>Verrucomicrobiaceae</taxon>
        <taxon>Luteolibacter</taxon>
    </lineage>
</organism>
<protein>
    <submittedName>
        <fullName evidence="2">Uncharacterized protein</fullName>
    </submittedName>
</protein>
<feature type="transmembrane region" description="Helical" evidence="1">
    <location>
        <begin position="40"/>
        <end position="58"/>
    </location>
</feature>
<gene>
    <name evidence="2" type="ORF">OKA04_10040</name>
</gene>
<evidence type="ECO:0000313" key="3">
    <source>
        <dbReference type="Proteomes" id="UP001207930"/>
    </source>
</evidence>
<sequence>MFLVFTALASLTSFLDFLLHLAIGWFWHLEKTAPALLPQWQGILLPLGCLVLGTWLVHRFTRWWISAKGSRLEWKAAHTLSATALLLLGAAAAIALSGVVHQAVWLSDTTWWTKNRMYARTSATMNIRQLQIAITDFKSSHGRYPDSLAEIESSRQFQYVSPGANKPPEPVLYLKPDEAYSHDADSDGNGQVILVSPLLEYERYVVGFTSGATHTVHGSGLAKVIEASRMPSNIER</sequence>
<dbReference type="EMBL" id="JAPDDS010000005">
    <property type="protein sequence ID" value="MCW1885067.1"/>
    <property type="molecule type" value="Genomic_DNA"/>
</dbReference>
<keyword evidence="1" id="KW-0472">Membrane</keyword>
<dbReference type="Proteomes" id="UP001207930">
    <property type="component" value="Unassembled WGS sequence"/>
</dbReference>
<comment type="caution">
    <text evidence="2">The sequence shown here is derived from an EMBL/GenBank/DDBJ whole genome shotgun (WGS) entry which is preliminary data.</text>
</comment>
<proteinExistence type="predicted"/>
<keyword evidence="3" id="KW-1185">Reference proteome</keyword>
<feature type="transmembrane region" description="Helical" evidence="1">
    <location>
        <begin position="79"/>
        <end position="100"/>
    </location>
</feature>
<dbReference type="RefSeq" id="WP_264501027.1">
    <property type="nucleotide sequence ID" value="NZ_JAPDDS010000005.1"/>
</dbReference>